<organism evidence="2 3">
    <name type="scientific">Brumicola pallidula DSM 14239 = ACAM 615</name>
    <dbReference type="NCBI Taxonomy" id="1121922"/>
    <lineage>
        <taxon>Bacteria</taxon>
        <taxon>Pseudomonadati</taxon>
        <taxon>Pseudomonadota</taxon>
        <taxon>Gammaproteobacteria</taxon>
        <taxon>Alteromonadales</taxon>
        <taxon>Alteromonadaceae</taxon>
        <taxon>Brumicola</taxon>
    </lineage>
</organism>
<dbReference type="CDD" id="cd02869">
    <property type="entry name" value="PseudoU_synth_RluA_like"/>
    <property type="match status" value="1"/>
</dbReference>
<accession>K6Y5C0</accession>
<dbReference type="RefSeq" id="WP_006009818.1">
    <property type="nucleotide sequence ID" value="NZ_BAEQ01000018.1"/>
</dbReference>
<dbReference type="GO" id="GO:0000455">
    <property type="term" value="P:enzyme-directed rRNA pseudouridine synthesis"/>
    <property type="evidence" value="ECO:0007669"/>
    <property type="project" value="TreeGrafter"/>
</dbReference>
<protein>
    <submittedName>
        <fullName evidence="2">tRNA pseudouridine32 synthase</fullName>
    </submittedName>
</protein>
<reference evidence="3" key="1">
    <citation type="journal article" date="2014" name="Environ. Microbiol.">
        <title>Comparative genomics of the marine bacterial genus Glaciecola reveals the high degree of genomic diversity and genomic characteristic for cold adaptation.</title>
        <authorList>
            <person name="Qin Q.L."/>
            <person name="Xie B.B."/>
            <person name="Yu Y."/>
            <person name="Shu Y.L."/>
            <person name="Rong J.C."/>
            <person name="Zhang Y.J."/>
            <person name="Zhao D.L."/>
            <person name="Chen X.L."/>
            <person name="Zhang X.Y."/>
            <person name="Chen B."/>
            <person name="Zhou B.C."/>
            <person name="Zhang Y.Z."/>
        </authorList>
    </citation>
    <scope>NUCLEOTIDE SEQUENCE [LARGE SCALE GENOMIC DNA]</scope>
    <source>
        <strain evidence="3">ACAM 615</strain>
    </source>
</reference>
<dbReference type="InterPro" id="IPR020103">
    <property type="entry name" value="PsdUridine_synth_cat_dom_sf"/>
</dbReference>
<feature type="domain" description="Pseudouridine synthase RsuA/RluA-like" evidence="1">
    <location>
        <begin position="26"/>
        <end position="175"/>
    </location>
</feature>
<dbReference type="EMBL" id="BAEQ01000018">
    <property type="protein sequence ID" value="GAC27984.1"/>
    <property type="molecule type" value="Genomic_DNA"/>
</dbReference>
<name>K6Y5C0_9ALTE</name>
<dbReference type="STRING" id="1121922.GCA_000428905_00055"/>
<dbReference type="AlphaFoldDB" id="K6Y5C0"/>
<dbReference type="GO" id="GO:0140098">
    <property type="term" value="F:catalytic activity, acting on RNA"/>
    <property type="evidence" value="ECO:0007669"/>
    <property type="project" value="UniProtKB-ARBA"/>
</dbReference>
<dbReference type="PROSITE" id="PS01129">
    <property type="entry name" value="PSI_RLU"/>
    <property type="match status" value="1"/>
</dbReference>
<dbReference type="InterPro" id="IPR050188">
    <property type="entry name" value="RluA_PseudoU_synthase"/>
</dbReference>
<dbReference type="Gene3D" id="3.30.2350.10">
    <property type="entry name" value="Pseudouridine synthase"/>
    <property type="match status" value="1"/>
</dbReference>
<evidence type="ECO:0000259" key="1">
    <source>
        <dbReference type="Pfam" id="PF00849"/>
    </source>
</evidence>
<dbReference type="Proteomes" id="UP000006251">
    <property type="component" value="Unassembled WGS sequence"/>
</dbReference>
<dbReference type="PANTHER" id="PTHR21600:SF89">
    <property type="entry name" value="RIBOSOMAL LARGE SUBUNIT PSEUDOURIDINE SYNTHASE A"/>
    <property type="match status" value="1"/>
</dbReference>
<evidence type="ECO:0000313" key="3">
    <source>
        <dbReference type="Proteomes" id="UP000006251"/>
    </source>
</evidence>
<sequence length="224" mass="25026">MTATIIDNFVAPECFQKIHILFKSTDFLLINKPSGLLSLSGKNPLNKDSVHFRLVQVFPTASLVHRLDLGTSGIMLIALNKPVNANLAKQFQLRSVFKTYVSVLAGHVVDDSGQINMPIAKDPLLFPRSKTCGEHGKQAQTNYQVLERLQSPLSTRVRYEPLTGRTHQLRIHSQHIGHPILGCDLYGTQQTHKAANRLMLHAEKLQFDHPVTGKRIMAECACPF</sequence>
<keyword evidence="3" id="KW-1185">Reference proteome</keyword>
<dbReference type="Pfam" id="PF00849">
    <property type="entry name" value="PseudoU_synth_2"/>
    <property type="match status" value="1"/>
</dbReference>
<dbReference type="SUPFAM" id="SSF55120">
    <property type="entry name" value="Pseudouridine synthase"/>
    <property type="match status" value="1"/>
</dbReference>
<dbReference type="GO" id="GO:0003723">
    <property type="term" value="F:RNA binding"/>
    <property type="evidence" value="ECO:0007669"/>
    <property type="project" value="InterPro"/>
</dbReference>
<dbReference type="GO" id="GO:0009982">
    <property type="term" value="F:pseudouridine synthase activity"/>
    <property type="evidence" value="ECO:0007669"/>
    <property type="project" value="InterPro"/>
</dbReference>
<dbReference type="PANTHER" id="PTHR21600">
    <property type="entry name" value="MITOCHONDRIAL RNA PSEUDOURIDINE SYNTHASE"/>
    <property type="match status" value="1"/>
</dbReference>
<proteinExistence type="predicted"/>
<dbReference type="OrthoDB" id="9785808at2"/>
<gene>
    <name evidence="2" type="primary">rluA</name>
    <name evidence="2" type="ORF">GPAL_1105</name>
</gene>
<dbReference type="InterPro" id="IPR006224">
    <property type="entry name" value="PsdUridine_synth_RluA-like_CS"/>
</dbReference>
<dbReference type="InterPro" id="IPR006145">
    <property type="entry name" value="PsdUridine_synth_RsuA/RluA"/>
</dbReference>
<comment type="caution">
    <text evidence="2">The sequence shown here is derived from an EMBL/GenBank/DDBJ whole genome shotgun (WGS) entry which is preliminary data.</text>
</comment>
<evidence type="ECO:0000313" key="2">
    <source>
        <dbReference type="EMBL" id="GAC27984.1"/>
    </source>
</evidence>